<organism evidence="1">
    <name type="scientific">marine sediment metagenome</name>
    <dbReference type="NCBI Taxonomy" id="412755"/>
    <lineage>
        <taxon>unclassified sequences</taxon>
        <taxon>metagenomes</taxon>
        <taxon>ecological metagenomes</taxon>
    </lineage>
</organism>
<gene>
    <name evidence="1" type="ORF">S01H4_07239</name>
</gene>
<feature type="non-terminal residue" evidence="1">
    <location>
        <position position="60"/>
    </location>
</feature>
<protein>
    <submittedName>
        <fullName evidence="1">Uncharacterized protein</fullName>
    </submittedName>
</protein>
<name>X0YV79_9ZZZZ</name>
<evidence type="ECO:0000313" key="1">
    <source>
        <dbReference type="EMBL" id="GAG60155.1"/>
    </source>
</evidence>
<proteinExistence type="predicted"/>
<dbReference type="EMBL" id="BART01002347">
    <property type="protein sequence ID" value="GAG60155.1"/>
    <property type="molecule type" value="Genomic_DNA"/>
</dbReference>
<accession>X0YV79</accession>
<sequence>MDRYDPNNPLALEYLPEDENFWKEREAINFIDAISCNYIRFQADNNQAENEGYFSYLIRY</sequence>
<dbReference type="AlphaFoldDB" id="X0YV79"/>
<reference evidence="1" key="1">
    <citation type="journal article" date="2014" name="Front. Microbiol.">
        <title>High frequency of phylogenetically diverse reductive dehalogenase-homologous genes in deep subseafloor sedimentary metagenomes.</title>
        <authorList>
            <person name="Kawai M."/>
            <person name="Futagami T."/>
            <person name="Toyoda A."/>
            <person name="Takaki Y."/>
            <person name="Nishi S."/>
            <person name="Hori S."/>
            <person name="Arai W."/>
            <person name="Tsubouchi T."/>
            <person name="Morono Y."/>
            <person name="Uchiyama I."/>
            <person name="Ito T."/>
            <person name="Fujiyama A."/>
            <person name="Inagaki F."/>
            <person name="Takami H."/>
        </authorList>
    </citation>
    <scope>NUCLEOTIDE SEQUENCE</scope>
    <source>
        <strain evidence="1">Expedition CK06-06</strain>
    </source>
</reference>
<comment type="caution">
    <text evidence="1">The sequence shown here is derived from an EMBL/GenBank/DDBJ whole genome shotgun (WGS) entry which is preliminary data.</text>
</comment>